<keyword evidence="5" id="KW-0539">Nucleus</keyword>
<comment type="caution">
    <text evidence="8">The sequence shown here is derived from an EMBL/GenBank/DDBJ whole genome shotgun (WGS) entry which is preliminary data.</text>
</comment>
<evidence type="ECO:0000256" key="4">
    <source>
        <dbReference type="ARBA" id="ARBA00023163"/>
    </source>
</evidence>
<dbReference type="PANTHER" id="PTHR31072">
    <property type="entry name" value="TRANSCRIPTION FACTOR TCP4-RELATED"/>
    <property type="match status" value="1"/>
</dbReference>
<sequence>MMMETKQEGITEEKNSNNNEKDKFTLKGGASSSTSTRQWSAFRNPRIVRVSRSFGGKDRHSKVCTIRGLRDRRIRLSVPTAIQLYDLQDKLGLSQPSKVIDWLLEATKLDIDKLPPLHFPLHPQFQTLFPHHLLHDPSISPFAAAAAAAAVDSPASSRFLKGKDLVISSNSDNNKGKWMFKSSNNNNQFGIGNGYGYGYGYNGLSSGTTTQRLFPMGNATTNNNPLQSLLNYNNSSSFSDGSSSLSTSASYYHGGDYYGGGGCYPMINNNNSGGLMQFNHLSSLQVGPSGSSSQLLFGPLSSAGAATQQIFTPYAPPFVTTPASVVESNNNNGGGGDQIRHQFNSQIHQFLNSSSSSSSSLFYHHHHSLFNSSPVRPFPTLPFSSKLLDSSSDRNGGHQPDHSNNKGTTTTSARS</sequence>
<protein>
    <recommendedName>
        <fullName evidence="7">TCP domain-containing protein</fullName>
    </recommendedName>
</protein>
<feature type="domain" description="TCP" evidence="7">
    <location>
        <begin position="56"/>
        <end position="114"/>
    </location>
</feature>
<dbReference type="PANTHER" id="PTHR31072:SF268">
    <property type="entry name" value="TCP DOMAIN-CONTAINING PROTEIN"/>
    <property type="match status" value="1"/>
</dbReference>
<feature type="region of interest" description="Disordered" evidence="6">
    <location>
        <begin position="1"/>
        <end position="38"/>
    </location>
</feature>
<name>A0ABU6S3J5_9FABA</name>
<feature type="compositionally biased region" description="Basic and acidic residues" evidence="6">
    <location>
        <begin position="391"/>
        <end position="404"/>
    </location>
</feature>
<keyword evidence="4" id="KW-0804">Transcription</keyword>
<evidence type="ECO:0000256" key="2">
    <source>
        <dbReference type="ARBA" id="ARBA00023015"/>
    </source>
</evidence>
<evidence type="ECO:0000256" key="1">
    <source>
        <dbReference type="ARBA" id="ARBA00004123"/>
    </source>
</evidence>
<keyword evidence="2" id="KW-0805">Transcription regulation</keyword>
<reference evidence="8 9" key="1">
    <citation type="journal article" date="2023" name="Plants (Basel)">
        <title>Bridging the Gap: Combining Genomics and Transcriptomics Approaches to Understand Stylosanthes scabra, an Orphan Legume from the Brazilian Caatinga.</title>
        <authorList>
            <person name="Ferreira-Neto J.R.C."/>
            <person name="da Silva M.D."/>
            <person name="Binneck E."/>
            <person name="de Melo N.F."/>
            <person name="da Silva R.H."/>
            <person name="de Melo A.L.T.M."/>
            <person name="Pandolfi V."/>
            <person name="Bustamante F.O."/>
            <person name="Brasileiro-Vidal A.C."/>
            <person name="Benko-Iseppon A.M."/>
        </authorList>
    </citation>
    <scope>NUCLEOTIDE SEQUENCE [LARGE SCALE GENOMIC DNA]</scope>
    <source>
        <tissue evidence="8">Leaves</tissue>
    </source>
</reference>
<gene>
    <name evidence="8" type="ORF">PIB30_002187</name>
</gene>
<proteinExistence type="predicted"/>
<keyword evidence="9" id="KW-1185">Reference proteome</keyword>
<evidence type="ECO:0000259" key="7">
    <source>
        <dbReference type="PROSITE" id="PS51369"/>
    </source>
</evidence>
<feature type="compositionally biased region" description="Polar residues" evidence="6">
    <location>
        <begin position="405"/>
        <end position="415"/>
    </location>
</feature>
<dbReference type="EMBL" id="JASCZI010060419">
    <property type="protein sequence ID" value="MED6130595.1"/>
    <property type="molecule type" value="Genomic_DNA"/>
</dbReference>
<feature type="region of interest" description="Disordered" evidence="6">
    <location>
        <begin position="386"/>
        <end position="415"/>
    </location>
</feature>
<evidence type="ECO:0000313" key="9">
    <source>
        <dbReference type="Proteomes" id="UP001341840"/>
    </source>
</evidence>
<dbReference type="Proteomes" id="UP001341840">
    <property type="component" value="Unassembled WGS sequence"/>
</dbReference>
<organism evidence="8 9">
    <name type="scientific">Stylosanthes scabra</name>
    <dbReference type="NCBI Taxonomy" id="79078"/>
    <lineage>
        <taxon>Eukaryota</taxon>
        <taxon>Viridiplantae</taxon>
        <taxon>Streptophyta</taxon>
        <taxon>Embryophyta</taxon>
        <taxon>Tracheophyta</taxon>
        <taxon>Spermatophyta</taxon>
        <taxon>Magnoliopsida</taxon>
        <taxon>eudicotyledons</taxon>
        <taxon>Gunneridae</taxon>
        <taxon>Pentapetalae</taxon>
        <taxon>rosids</taxon>
        <taxon>fabids</taxon>
        <taxon>Fabales</taxon>
        <taxon>Fabaceae</taxon>
        <taxon>Papilionoideae</taxon>
        <taxon>50 kb inversion clade</taxon>
        <taxon>dalbergioids sensu lato</taxon>
        <taxon>Dalbergieae</taxon>
        <taxon>Pterocarpus clade</taxon>
        <taxon>Stylosanthes</taxon>
    </lineage>
</organism>
<comment type="subcellular location">
    <subcellularLocation>
        <location evidence="1">Nucleus</location>
    </subcellularLocation>
</comment>
<evidence type="ECO:0000256" key="5">
    <source>
        <dbReference type="ARBA" id="ARBA00023242"/>
    </source>
</evidence>
<evidence type="ECO:0000256" key="6">
    <source>
        <dbReference type="SAM" id="MobiDB-lite"/>
    </source>
</evidence>
<keyword evidence="3" id="KW-0238">DNA-binding</keyword>
<dbReference type="Pfam" id="PF03634">
    <property type="entry name" value="TCP"/>
    <property type="match status" value="1"/>
</dbReference>
<evidence type="ECO:0000313" key="8">
    <source>
        <dbReference type="EMBL" id="MED6130595.1"/>
    </source>
</evidence>
<dbReference type="InterPro" id="IPR017887">
    <property type="entry name" value="TF_TCP_subgr"/>
</dbReference>
<feature type="compositionally biased region" description="Basic and acidic residues" evidence="6">
    <location>
        <begin position="1"/>
        <end position="25"/>
    </location>
</feature>
<dbReference type="InterPro" id="IPR005333">
    <property type="entry name" value="Transcription_factor_TCP"/>
</dbReference>
<evidence type="ECO:0000256" key="3">
    <source>
        <dbReference type="ARBA" id="ARBA00023125"/>
    </source>
</evidence>
<accession>A0ABU6S3J5</accession>
<dbReference type="PROSITE" id="PS51369">
    <property type="entry name" value="TCP"/>
    <property type="match status" value="1"/>
</dbReference>